<evidence type="ECO:0000259" key="2">
    <source>
        <dbReference type="PROSITE" id="PS51192"/>
    </source>
</evidence>
<dbReference type="InterPro" id="IPR014001">
    <property type="entry name" value="Helicase_ATP-bd"/>
</dbReference>
<keyword evidence="5" id="KW-1185">Reference proteome</keyword>
<evidence type="ECO:0000256" key="1">
    <source>
        <dbReference type="ARBA" id="ARBA00022801"/>
    </source>
</evidence>
<dbReference type="InterPro" id="IPR049730">
    <property type="entry name" value="SNF2/RAD54-like_C"/>
</dbReference>
<name>A0A2Z4IGQ4_9BACT</name>
<keyword evidence="1" id="KW-0378">Hydrolase</keyword>
<gene>
    <name evidence="4" type="ORF">DN752_08535</name>
</gene>
<feature type="domain" description="Helicase ATP-binding" evidence="2">
    <location>
        <begin position="713"/>
        <end position="872"/>
    </location>
</feature>
<dbReference type="InterPro" id="IPR027417">
    <property type="entry name" value="P-loop_NTPase"/>
</dbReference>
<proteinExistence type="predicted"/>
<dbReference type="PANTHER" id="PTHR10799">
    <property type="entry name" value="SNF2/RAD54 HELICASE FAMILY"/>
    <property type="match status" value="1"/>
</dbReference>
<dbReference type="GO" id="GO:0016787">
    <property type="term" value="F:hydrolase activity"/>
    <property type="evidence" value="ECO:0007669"/>
    <property type="project" value="UniProtKB-KW"/>
</dbReference>
<dbReference type="Gene3D" id="3.40.50.10810">
    <property type="entry name" value="Tandem AAA-ATPase domain"/>
    <property type="match status" value="1"/>
</dbReference>
<organism evidence="4 5">
    <name type="scientific">Echinicola strongylocentroti</name>
    <dbReference type="NCBI Taxonomy" id="1795355"/>
    <lineage>
        <taxon>Bacteria</taxon>
        <taxon>Pseudomonadati</taxon>
        <taxon>Bacteroidota</taxon>
        <taxon>Cytophagia</taxon>
        <taxon>Cytophagales</taxon>
        <taxon>Cyclobacteriaceae</taxon>
        <taxon>Echinicola</taxon>
    </lineage>
</organism>
<evidence type="ECO:0008006" key="6">
    <source>
        <dbReference type="Google" id="ProtNLM"/>
    </source>
</evidence>
<dbReference type="PROSITE" id="PS51192">
    <property type="entry name" value="HELICASE_ATP_BIND_1"/>
    <property type="match status" value="1"/>
</dbReference>
<dbReference type="EMBL" id="CP030041">
    <property type="protein sequence ID" value="AWW30164.1"/>
    <property type="molecule type" value="Genomic_DNA"/>
</dbReference>
<reference evidence="4 5" key="1">
    <citation type="submission" date="2018-06" db="EMBL/GenBank/DDBJ databases">
        <title>Echinicola strongylocentroti sp. nov., isolated from a sea urchin Strongylocentrotus intermedius.</title>
        <authorList>
            <person name="Bae S.S."/>
        </authorList>
    </citation>
    <scope>NUCLEOTIDE SEQUENCE [LARGE SCALE GENOMIC DNA]</scope>
    <source>
        <strain evidence="4 5">MEBiC08714</strain>
    </source>
</reference>
<dbReference type="Proteomes" id="UP000248688">
    <property type="component" value="Chromosome"/>
</dbReference>
<dbReference type="Pfam" id="PF00176">
    <property type="entry name" value="SNF2-rel_dom"/>
    <property type="match status" value="1"/>
</dbReference>
<sequence length="1161" mass="134869">MEKRQILHNQITPKTIFLSIITNAMDKELKKSNRHFAIPLKRKNLDVDLTKLFEKVSRKENIHKSDIWIKLETTLGKEGLLLRAEIHYKQEAFLVKFIVYPDQLVILRNPRSETKGNEKLSLMEYYAIERIVTVKYLADITKYFKHELYEFMMNFPKDYRISYGDITPTSYLGHIYMPKTGEYLNEAIHKMDTWARRESDLIMGFCIPTFWWNEGIPLLFPFLGKTTKDKASIKSFISIDPERLALYTHLLSERQLALFEIANQLRKLSDESKGARQGIFKIPNCEDEPLMLKLWKRAFPLLKDEPFLYMFSKSKMPKDNIKPGRREMHKVSFDETPVRIAFLLEEEEDRWVLSRRGYENGKITKANVSFPRFCPLFTMDDPREPKTIKAMGTLKDIRVGTLLSKELQMTVYKHPKSQDSFLERFLPTLCTYFPVEVKIPKKLGLEVKNEMLTVESRWMELSQHHSKIMFVPYLKYREVEEPVDALQDGTLWARFEGNERTLQIRDNKAERKLQELLLGLHPLFKGHFLNDHPELDMSVFMEGYWFLDAFSKLKEAGVEIKGLEKLDGFDYHPYRPDIQMDVRAEKGWFDIGLQVRFGDKLLDMEQLRNAVVKQGGKVKLKDGKKGVIPMDWQDKLSGMLSMGQEKNGKLSLSKVHFPMVAKLYGKNAPKDITEWVKTKRKRLEKPAAKGNVKLPLVKATLRPYQKAGFYWMKALQEEEWGGILADDMGLGKTLQVLTLLLHTKETGGKQPNLIVATKTLLYNWEEQAAKFTPNLTFCKYYGQSRKKLQKELRHHDLIITTYDTVKSDIRFFGNMEFQYLITDEAQAIKNTGTDRYKAMSLLNAQFRLALSGTPIENSVMDLYALMNFVNPGFFGTEANFRNIFLEKGRVDKSPRMEALQTAIKPFILRRTKEKVAKDLPEKTEMVMYCEMEPQQRKAYETLRNYYKGELEDKISTEGLNKSKFKVLEGLMRLRQVCDHPVLVPDHHNYKGYSAKMEALMEQVVEKTGNHKLLVFSQFTGMLKLIGKALEKQGVCYSYLDGQTSEASRKKAIQQFQESDSVRVFLLSLKAGGSGLNLTAGDYVFLVDPWWNPAVESQAIDRCYRIGQDKKVMAYRMICQDTIEEKILQMQHEKKELAAGLIQTEEGLFKSLDTKGLLDLFK</sequence>
<dbReference type="SUPFAM" id="SSF52540">
    <property type="entry name" value="P-loop containing nucleoside triphosphate hydrolases"/>
    <property type="match status" value="2"/>
</dbReference>
<dbReference type="AlphaFoldDB" id="A0A2Z4IGQ4"/>
<dbReference type="InterPro" id="IPR038718">
    <property type="entry name" value="SNF2-like_sf"/>
</dbReference>
<dbReference type="SMART" id="SM00490">
    <property type="entry name" value="HELICc"/>
    <property type="match status" value="1"/>
</dbReference>
<evidence type="ECO:0000313" key="5">
    <source>
        <dbReference type="Proteomes" id="UP000248688"/>
    </source>
</evidence>
<dbReference type="SMART" id="SM00487">
    <property type="entry name" value="DEXDc"/>
    <property type="match status" value="1"/>
</dbReference>
<protein>
    <recommendedName>
        <fullName evidence="6">ATP-dependent helicase</fullName>
    </recommendedName>
</protein>
<evidence type="ECO:0000313" key="4">
    <source>
        <dbReference type="EMBL" id="AWW30164.1"/>
    </source>
</evidence>
<dbReference type="PROSITE" id="PS51194">
    <property type="entry name" value="HELICASE_CTER"/>
    <property type="match status" value="1"/>
</dbReference>
<dbReference type="Pfam" id="PF00271">
    <property type="entry name" value="Helicase_C"/>
    <property type="match status" value="1"/>
</dbReference>
<accession>A0A2Z4IGQ4</accession>
<evidence type="ECO:0000259" key="3">
    <source>
        <dbReference type="PROSITE" id="PS51194"/>
    </source>
</evidence>
<dbReference type="Gene3D" id="3.40.50.300">
    <property type="entry name" value="P-loop containing nucleotide triphosphate hydrolases"/>
    <property type="match status" value="1"/>
</dbReference>
<dbReference type="InterPro" id="IPR001650">
    <property type="entry name" value="Helicase_C-like"/>
</dbReference>
<dbReference type="GO" id="GO:0005524">
    <property type="term" value="F:ATP binding"/>
    <property type="evidence" value="ECO:0007669"/>
    <property type="project" value="InterPro"/>
</dbReference>
<feature type="domain" description="Helicase C-terminal" evidence="3">
    <location>
        <begin position="999"/>
        <end position="1148"/>
    </location>
</feature>
<dbReference type="InterPro" id="IPR000330">
    <property type="entry name" value="SNF2_N"/>
</dbReference>
<dbReference type="CDD" id="cd18793">
    <property type="entry name" value="SF2_C_SNF"/>
    <property type="match status" value="1"/>
</dbReference>
<dbReference type="OrthoDB" id="9760715at2"/>
<dbReference type="KEGG" id="est:DN752_08535"/>